<evidence type="ECO:0000256" key="2">
    <source>
        <dbReference type="ARBA" id="ARBA00022723"/>
    </source>
</evidence>
<reference evidence="8" key="1">
    <citation type="journal article" date="2019" name="Nat. Commun.">
        <title>Genome-wide association mapping of date palm fruit traits.</title>
        <authorList>
            <person name="Hazzouri K.M."/>
            <person name="Gros-Balthazard M."/>
            <person name="Flowers J.M."/>
            <person name="Copetti D."/>
            <person name="Lemansour A."/>
            <person name="Lebrun M."/>
            <person name="Masmoudi K."/>
            <person name="Ferrand S."/>
            <person name="Dhar M.I."/>
            <person name="Fresquez Z.A."/>
            <person name="Rosas U."/>
            <person name="Zhang J."/>
            <person name="Talag J."/>
            <person name="Lee S."/>
            <person name="Kudrna D."/>
            <person name="Powell R.F."/>
            <person name="Leitch I.J."/>
            <person name="Krueger R.R."/>
            <person name="Wing R.A."/>
            <person name="Amiri K.M.A."/>
            <person name="Purugganan M.D."/>
        </authorList>
    </citation>
    <scope>NUCLEOTIDE SEQUENCE [LARGE SCALE GENOMIC DNA]</scope>
    <source>
        <strain evidence="8">cv. Khalas</strain>
    </source>
</reference>
<evidence type="ECO:0000256" key="5">
    <source>
        <dbReference type="PIRSR" id="PIRSR602401-1"/>
    </source>
</evidence>
<dbReference type="PANTHER" id="PTHR47950:SF48">
    <property type="entry name" value="CYTOCHROME P450 FAMILY PROTEIN, EXPRESSED"/>
    <property type="match status" value="1"/>
</dbReference>
<organism evidence="8 9">
    <name type="scientific">Phoenix dactylifera</name>
    <name type="common">Date palm</name>
    <dbReference type="NCBI Taxonomy" id="42345"/>
    <lineage>
        <taxon>Eukaryota</taxon>
        <taxon>Viridiplantae</taxon>
        <taxon>Streptophyta</taxon>
        <taxon>Embryophyta</taxon>
        <taxon>Tracheophyta</taxon>
        <taxon>Spermatophyta</taxon>
        <taxon>Magnoliopsida</taxon>
        <taxon>Liliopsida</taxon>
        <taxon>Arecaceae</taxon>
        <taxon>Coryphoideae</taxon>
        <taxon>Phoeniceae</taxon>
        <taxon>Phoenix</taxon>
    </lineage>
</organism>
<evidence type="ECO:0000256" key="6">
    <source>
        <dbReference type="RuleBase" id="RU000461"/>
    </source>
</evidence>
<evidence type="ECO:0000313" key="8">
    <source>
        <dbReference type="Proteomes" id="UP000228380"/>
    </source>
</evidence>
<dbReference type="OrthoDB" id="2789670at2759"/>
<dbReference type="InterPro" id="IPR002401">
    <property type="entry name" value="Cyt_P450_E_grp-I"/>
</dbReference>
<dbReference type="KEGG" id="pda:103708621"/>
<dbReference type="PRINTS" id="PR00385">
    <property type="entry name" value="P450"/>
</dbReference>
<dbReference type="AlphaFoldDB" id="A0A8B7C4U9"/>
<comment type="similarity">
    <text evidence="1 6">Belongs to the cytochrome P450 family.</text>
</comment>
<dbReference type="Gene3D" id="1.10.630.10">
    <property type="entry name" value="Cytochrome P450"/>
    <property type="match status" value="1"/>
</dbReference>
<dbReference type="Pfam" id="PF00067">
    <property type="entry name" value="p450"/>
    <property type="match status" value="1"/>
</dbReference>
<dbReference type="PRINTS" id="PR00463">
    <property type="entry name" value="EP450I"/>
</dbReference>
<keyword evidence="6" id="KW-0503">Monooxygenase</keyword>
<evidence type="ECO:0000256" key="4">
    <source>
        <dbReference type="ARBA" id="ARBA00023004"/>
    </source>
</evidence>
<dbReference type="CDD" id="cd11073">
    <property type="entry name" value="CYP76-like"/>
    <property type="match status" value="1"/>
</dbReference>
<dbReference type="GeneID" id="103708621"/>
<dbReference type="GO" id="GO:0051502">
    <property type="term" value="P:diterpene phytoalexin biosynthetic process"/>
    <property type="evidence" value="ECO:0007669"/>
    <property type="project" value="UniProtKB-ARBA"/>
</dbReference>
<dbReference type="InterPro" id="IPR017972">
    <property type="entry name" value="Cyt_P450_CS"/>
</dbReference>
<reference evidence="9" key="2">
    <citation type="submission" date="2025-08" db="UniProtKB">
        <authorList>
            <consortium name="RefSeq"/>
        </authorList>
    </citation>
    <scope>IDENTIFICATION</scope>
    <source>
        <tissue evidence="9">Young leaves</tissue>
    </source>
</reference>
<dbReference type="FunFam" id="1.10.630.10:FF:000007">
    <property type="entry name" value="Cytochrome P450 76C4"/>
    <property type="match status" value="1"/>
</dbReference>
<dbReference type="RefSeq" id="XP_008791859.2">
    <property type="nucleotide sequence ID" value="XM_008793637.4"/>
</dbReference>
<dbReference type="InterPro" id="IPR036396">
    <property type="entry name" value="Cyt_P450_sf"/>
</dbReference>
<dbReference type="GO" id="GO:0016709">
    <property type="term" value="F:oxidoreductase activity, acting on paired donors, with incorporation or reduction of molecular oxygen, NAD(P)H as one donor, and incorporation of one atom of oxygen"/>
    <property type="evidence" value="ECO:0007669"/>
    <property type="project" value="UniProtKB-ARBA"/>
</dbReference>
<dbReference type="PANTHER" id="PTHR47950">
    <property type="entry name" value="CYTOCHROME P450, FAMILY 76, SUBFAMILY C, POLYPEPTIDE 5-RELATED"/>
    <property type="match status" value="1"/>
</dbReference>
<gene>
    <name evidence="9" type="primary">LOC103708621</name>
</gene>
<feature type="transmembrane region" description="Helical" evidence="7">
    <location>
        <begin position="21"/>
        <end position="40"/>
    </location>
</feature>
<dbReference type="GO" id="GO:0020037">
    <property type="term" value="F:heme binding"/>
    <property type="evidence" value="ECO:0007669"/>
    <property type="project" value="InterPro"/>
</dbReference>
<protein>
    <submittedName>
        <fullName evidence="9">Cytochrome P450 76M5-like</fullName>
    </submittedName>
</protein>
<evidence type="ECO:0000256" key="3">
    <source>
        <dbReference type="ARBA" id="ARBA00023002"/>
    </source>
</evidence>
<dbReference type="SUPFAM" id="SSF48264">
    <property type="entry name" value="Cytochrome P450"/>
    <property type="match status" value="1"/>
</dbReference>
<evidence type="ECO:0000256" key="7">
    <source>
        <dbReference type="SAM" id="Phobius"/>
    </source>
</evidence>
<evidence type="ECO:0000256" key="1">
    <source>
        <dbReference type="ARBA" id="ARBA00010617"/>
    </source>
</evidence>
<accession>A0A8B7C4U9</accession>
<dbReference type="InterPro" id="IPR001128">
    <property type="entry name" value="Cyt_P450"/>
</dbReference>
<name>A0A8B7C4U9_PHODC</name>
<proteinExistence type="inferred from homology"/>
<sequence>MGKRRGVGQIPSQRSELMGMELPLSLLWISLTLVLLYFLTKAAKKNSPSCNVRLPPGPAGLPVLGSLLEVGDQPHRSLARLAKTHGPVMALKLGLTTTVVVSSPAAAREALQKKDQPLSARWVPDAVRVFGHEQVSMIFGPASPSWKHLRAICSTHLFSVRSLDATRELRQQKARDLVAYVREHAGRPIDVGRALFGTVLNLISNTMFSFDMVDLHSESTQEFRDLVSALTSEVGKPNLSDFFPVLRIIDPQGRRRQIEVHLKKLFRVFDEIIDQRLSSNPTAAAAERGGDFLGALLQLHSQSKLDRKAIRSLLADLFAAGTDTSSIATEWAMAELLKNPSKLARVRKELEEAIRLPGQEVEESDIARLPYLQAVVKEVLRLHPPAPLLLPHRAAEAGVELGGYAVPEEAQVLVNVWAMGRDEEVWAEPEAFAPERFLGREVDFRGRDFELIPFGSGRRACPGLPLAARTVHLLLASLLRSFEWRLPEGMAAADVDLSEMFGATLAMARPLRAVAVPVV</sequence>
<keyword evidence="7" id="KW-0472">Membrane</keyword>
<dbReference type="Proteomes" id="UP000228380">
    <property type="component" value="Chromosome 8"/>
</dbReference>
<keyword evidence="3 6" id="KW-0560">Oxidoreductase</keyword>
<keyword evidence="7" id="KW-1133">Transmembrane helix</keyword>
<keyword evidence="7" id="KW-0812">Transmembrane</keyword>
<keyword evidence="5 6" id="KW-0349">Heme</keyword>
<evidence type="ECO:0000313" key="9">
    <source>
        <dbReference type="RefSeq" id="XP_008791859.2"/>
    </source>
</evidence>
<feature type="binding site" description="axial binding residue" evidence="5">
    <location>
        <position position="461"/>
    </location>
    <ligand>
        <name>heme</name>
        <dbReference type="ChEBI" id="CHEBI:30413"/>
    </ligand>
    <ligandPart>
        <name>Fe</name>
        <dbReference type="ChEBI" id="CHEBI:18248"/>
    </ligandPart>
</feature>
<keyword evidence="2 5" id="KW-0479">Metal-binding</keyword>
<dbReference type="GO" id="GO:0005506">
    <property type="term" value="F:iron ion binding"/>
    <property type="evidence" value="ECO:0007669"/>
    <property type="project" value="InterPro"/>
</dbReference>
<comment type="cofactor">
    <cofactor evidence="5">
        <name>heme</name>
        <dbReference type="ChEBI" id="CHEBI:30413"/>
    </cofactor>
</comment>
<keyword evidence="8" id="KW-1185">Reference proteome</keyword>
<keyword evidence="4 5" id="KW-0408">Iron</keyword>
<dbReference type="PROSITE" id="PS00086">
    <property type="entry name" value="CYTOCHROME_P450"/>
    <property type="match status" value="1"/>
</dbReference>